<evidence type="ECO:0000313" key="2">
    <source>
        <dbReference type="Proteomes" id="UP000299102"/>
    </source>
</evidence>
<dbReference type="Proteomes" id="UP000299102">
    <property type="component" value="Unassembled WGS sequence"/>
</dbReference>
<protein>
    <submittedName>
        <fullName evidence="1">Uncharacterized protein</fullName>
    </submittedName>
</protein>
<comment type="caution">
    <text evidence="1">The sequence shown here is derived from an EMBL/GenBank/DDBJ whole genome shotgun (WGS) entry which is preliminary data.</text>
</comment>
<name>A0A4C1SSK1_EUMVA</name>
<dbReference type="AlphaFoldDB" id="A0A4C1SSK1"/>
<keyword evidence="2" id="KW-1185">Reference proteome</keyword>
<gene>
    <name evidence="1" type="ORF">EVAR_3463_1</name>
</gene>
<accession>A0A4C1SSK1</accession>
<reference evidence="1 2" key="1">
    <citation type="journal article" date="2019" name="Commun. Biol.">
        <title>The bagworm genome reveals a unique fibroin gene that provides high tensile strength.</title>
        <authorList>
            <person name="Kono N."/>
            <person name="Nakamura H."/>
            <person name="Ohtoshi R."/>
            <person name="Tomita M."/>
            <person name="Numata K."/>
            <person name="Arakawa K."/>
        </authorList>
    </citation>
    <scope>NUCLEOTIDE SEQUENCE [LARGE SCALE GENOMIC DNA]</scope>
</reference>
<evidence type="ECO:0000313" key="1">
    <source>
        <dbReference type="EMBL" id="GBP05149.1"/>
    </source>
</evidence>
<sequence length="197" mass="21832">MLYFSTATTDISAAWLMIDSNKRVTYQQIRTNLGIATFKTWRRDAVPCRKGVRWRRRRYLISALRRALLPFARVARNTKLLVPRVVIIASPTAAGASRGRFDCGISSTITSPLQAPRPTLERGCLELTPPRCSSAGWWRLLLLNTLLNCELLICQLERTPASSISADFAINSARDHGHILDVSSGPIVESGPCPALD</sequence>
<dbReference type="EMBL" id="BGZK01000016">
    <property type="protein sequence ID" value="GBP05149.1"/>
    <property type="molecule type" value="Genomic_DNA"/>
</dbReference>
<proteinExistence type="predicted"/>
<organism evidence="1 2">
    <name type="scientific">Eumeta variegata</name>
    <name type="common">Bagworm moth</name>
    <name type="synonym">Eumeta japonica</name>
    <dbReference type="NCBI Taxonomy" id="151549"/>
    <lineage>
        <taxon>Eukaryota</taxon>
        <taxon>Metazoa</taxon>
        <taxon>Ecdysozoa</taxon>
        <taxon>Arthropoda</taxon>
        <taxon>Hexapoda</taxon>
        <taxon>Insecta</taxon>
        <taxon>Pterygota</taxon>
        <taxon>Neoptera</taxon>
        <taxon>Endopterygota</taxon>
        <taxon>Lepidoptera</taxon>
        <taxon>Glossata</taxon>
        <taxon>Ditrysia</taxon>
        <taxon>Tineoidea</taxon>
        <taxon>Psychidae</taxon>
        <taxon>Oiketicinae</taxon>
        <taxon>Eumeta</taxon>
    </lineage>
</organism>